<dbReference type="GeneID" id="85307358"/>
<dbReference type="AlphaFoldDB" id="A0AAJ0FGI5"/>
<feature type="non-terminal residue" evidence="16">
    <location>
        <position position="179"/>
    </location>
</feature>
<evidence type="ECO:0000256" key="14">
    <source>
        <dbReference type="SAM" id="Phobius"/>
    </source>
</evidence>
<feature type="non-terminal residue" evidence="16">
    <location>
        <position position="1"/>
    </location>
</feature>
<dbReference type="Pfam" id="PF00520">
    <property type="entry name" value="Ion_trans"/>
    <property type="match status" value="1"/>
</dbReference>
<keyword evidence="7 14" id="KW-1133">Transmembrane helix</keyword>
<evidence type="ECO:0000256" key="6">
    <source>
        <dbReference type="ARBA" id="ARBA00022882"/>
    </source>
</evidence>
<keyword evidence="11" id="KW-0407">Ion channel</keyword>
<evidence type="ECO:0000256" key="5">
    <source>
        <dbReference type="ARBA" id="ARBA00022692"/>
    </source>
</evidence>
<evidence type="ECO:0000256" key="2">
    <source>
        <dbReference type="ARBA" id="ARBA00015897"/>
    </source>
</evidence>
<name>A0AAJ0FGI5_9PEZI</name>
<feature type="domain" description="Ion transport" evidence="15">
    <location>
        <begin position="64"/>
        <end position="146"/>
    </location>
</feature>
<protein>
    <recommendedName>
        <fullName evidence="2">Voltage-gated hydrogen channel 1</fullName>
    </recommendedName>
    <alternativeName>
        <fullName evidence="12">Hydrogen voltage-gated channel 1</fullName>
    </alternativeName>
</protein>
<dbReference type="GO" id="GO:0034702">
    <property type="term" value="C:monoatomic ion channel complex"/>
    <property type="evidence" value="ECO:0007669"/>
    <property type="project" value="UniProtKB-KW"/>
</dbReference>
<organism evidence="16 17">
    <name type="scientific">Phialemonium atrogriseum</name>
    <dbReference type="NCBI Taxonomy" id="1093897"/>
    <lineage>
        <taxon>Eukaryota</taxon>
        <taxon>Fungi</taxon>
        <taxon>Dikarya</taxon>
        <taxon>Ascomycota</taxon>
        <taxon>Pezizomycotina</taxon>
        <taxon>Sordariomycetes</taxon>
        <taxon>Sordariomycetidae</taxon>
        <taxon>Cephalothecales</taxon>
        <taxon>Cephalothecaceae</taxon>
        <taxon>Phialemonium</taxon>
    </lineage>
</organism>
<dbReference type="Proteomes" id="UP001244011">
    <property type="component" value="Unassembled WGS sequence"/>
</dbReference>
<gene>
    <name evidence="16" type="ORF">QBC33DRAFT_436611</name>
</gene>
<dbReference type="RefSeq" id="XP_060278601.1">
    <property type="nucleotide sequence ID" value="XM_060424171.1"/>
</dbReference>
<keyword evidence="10 14" id="KW-0472">Membrane</keyword>
<keyword evidence="6" id="KW-0851">Voltage-gated channel</keyword>
<reference evidence="16" key="1">
    <citation type="submission" date="2023-06" db="EMBL/GenBank/DDBJ databases">
        <title>Genome-scale phylogeny and comparative genomics of the fungal order Sordariales.</title>
        <authorList>
            <consortium name="Lawrence Berkeley National Laboratory"/>
            <person name="Hensen N."/>
            <person name="Bonometti L."/>
            <person name="Westerberg I."/>
            <person name="Brannstrom I.O."/>
            <person name="Guillou S."/>
            <person name="Cros-Aarteil S."/>
            <person name="Calhoun S."/>
            <person name="Haridas S."/>
            <person name="Kuo A."/>
            <person name="Mondo S."/>
            <person name="Pangilinan J."/>
            <person name="Riley R."/>
            <person name="Labutti K."/>
            <person name="Andreopoulos B."/>
            <person name="Lipzen A."/>
            <person name="Chen C."/>
            <person name="Yanf M."/>
            <person name="Daum C."/>
            <person name="Ng V."/>
            <person name="Clum A."/>
            <person name="Steindorff A."/>
            <person name="Ohm R."/>
            <person name="Martin F."/>
            <person name="Silar P."/>
            <person name="Natvig D."/>
            <person name="Lalanne C."/>
            <person name="Gautier V."/>
            <person name="Ament-Velasquez S.L."/>
            <person name="Kruys A."/>
            <person name="Hutchinson M.I."/>
            <person name="Powell A.J."/>
            <person name="Barry K."/>
            <person name="Miller A.N."/>
            <person name="Grigoriev I.V."/>
            <person name="Debuchy R."/>
            <person name="Gladieux P."/>
            <person name="Thoren M.H."/>
            <person name="Johannesson H."/>
        </authorList>
    </citation>
    <scope>NUCLEOTIDE SEQUENCE</scope>
    <source>
        <strain evidence="16">8032-3</strain>
    </source>
</reference>
<keyword evidence="17" id="KW-1185">Reference proteome</keyword>
<keyword evidence="4" id="KW-1003">Cell membrane</keyword>
<comment type="caution">
    <text evidence="16">The sequence shown here is derived from an EMBL/GenBank/DDBJ whole genome shotgun (WGS) entry which is preliminary data.</text>
</comment>
<evidence type="ECO:0000256" key="11">
    <source>
        <dbReference type="ARBA" id="ARBA00023303"/>
    </source>
</evidence>
<keyword evidence="5 14" id="KW-0812">Transmembrane</keyword>
<feature type="transmembrane region" description="Helical" evidence="14">
    <location>
        <begin position="75"/>
        <end position="96"/>
    </location>
</feature>
<comment type="subcellular location">
    <subcellularLocation>
        <location evidence="1">Cell membrane</location>
        <topology evidence="1">Multi-pass membrane protein</topology>
    </subcellularLocation>
</comment>
<dbReference type="InterPro" id="IPR031846">
    <property type="entry name" value="Hvcn1"/>
</dbReference>
<evidence type="ECO:0000256" key="12">
    <source>
        <dbReference type="ARBA" id="ARBA00031989"/>
    </source>
</evidence>
<feature type="coiled-coil region" evidence="13">
    <location>
        <begin position="149"/>
        <end position="176"/>
    </location>
</feature>
<keyword evidence="3" id="KW-0813">Transport</keyword>
<evidence type="ECO:0000256" key="9">
    <source>
        <dbReference type="ARBA" id="ARBA00023065"/>
    </source>
</evidence>
<dbReference type="EMBL" id="MU839038">
    <property type="protein sequence ID" value="KAK1762388.1"/>
    <property type="molecule type" value="Genomic_DNA"/>
</dbReference>
<evidence type="ECO:0000256" key="7">
    <source>
        <dbReference type="ARBA" id="ARBA00022989"/>
    </source>
</evidence>
<dbReference type="InterPro" id="IPR027359">
    <property type="entry name" value="Volt_channel_dom_sf"/>
</dbReference>
<dbReference type="GO" id="GO:0030171">
    <property type="term" value="F:voltage-gated proton channel activity"/>
    <property type="evidence" value="ECO:0007669"/>
    <property type="project" value="InterPro"/>
</dbReference>
<dbReference type="Gene3D" id="1.20.120.350">
    <property type="entry name" value="Voltage-gated potassium channels. Chain C"/>
    <property type="match status" value="1"/>
</dbReference>
<evidence type="ECO:0000256" key="3">
    <source>
        <dbReference type="ARBA" id="ARBA00022448"/>
    </source>
</evidence>
<feature type="transmembrane region" description="Helical" evidence="14">
    <location>
        <begin position="32"/>
        <end position="55"/>
    </location>
</feature>
<keyword evidence="8 13" id="KW-0175">Coiled coil</keyword>
<evidence type="ECO:0000256" key="8">
    <source>
        <dbReference type="ARBA" id="ARBA00023054"/>
    </source>
</evidence>
<keyword evidence="9" id="KW-0406">Ion transport</keyword>
<proteinExistence type="predicted"/>
<evidence type="ECO:0000256" key="10">
    <source>
        <dbReference type="ARBA" id="ARBA00023136"/>
    </source>
</evidence>
<evidence type="ECO:0000256" key="13">
    <source>
        <dbReference type="SAM" id="Coils"/>
    </source>
</evidence>
<evidence type="ECO:0000313" key="16">
    <source>
        <dbReference type="EMBL" id="KAK1762388.1"/>
    </source>
</evidence>
<dbReference type="GO" id="GO:0005886">
    <property type="term" value="C:plasma membrane"/>
    <property type="evidence" value="ECO:0007669"/>
    <property type="project" value="UniProtKB-SubCell"/>
</dbReference>
<evidence type="ECO:0000313" key="17">
    <source>
        <dbReference type="Proteomes" id="UP001244011"/>
    </source>
</evidence>
<sequence length="179" mass="20322">PLLRSNQDGSTSNPARRRVQTREYLSSKQNHYLIMGLVALDVAGILADIFVTLIACDTGQRNEDWVNMTHYGFQVAGLVFSSLFLVELALSVWAFGLQYFASWFHCFDGFVILLSFVIDLLVHGIVEEIASLVIVLRLWRLVKIVEELSVGASERMEEIEAKVEHLERDNAQLRNQLRA</sequence>
<dbReference type="InterPro" id="IPR005821">
    <property type="entry name" value="Ion_trans_dom"/>
</dbReference>
<evidence type="ECO:0000259" key="15">
    <source>
        <dbReference type="Pfam" id="PF00520"/>
    </source>
</evidence>
<evidence type="ECO:0000256" key="1">
    <source>
        <dbReference type="ARBA" id="ARBA00004651"/>
    </source>
</evidence>
<accession>A0AAJ0FGI5</accession>
<dbReference type="PANTHER" id="PTHR46480:SF1">
    <property type="entry name" value="VOLTAGE-GATED HYDROGEN CHANNEL 1"/>
    <property type="match status" value="1"/>
</dbReference>
<evidence type="ECO:0000256" key="4">
    <source>
        <dbReference type="ARBA" id="ARBA00022475"/>
    </source>
</evidence>
<dbReference type="PANTHER" id="PTHR46480">
    <property type="entry name" value="F20B24.22"/>
    <property type="match status" value="1"/>
</dbReference>